<dbReference type="InterPro" id="IPR023614">
    <property type="entry name" value="Porin_dom_sf"/>
</dbReference>
<keyword evidence="7" id="KW-0472">Membrane</keyword>
<dbReference type="InterPro" id="IPR013686">
    <property type="entry name" value="Polypept-transport_assoc_ShlB"/>
</dbReference>
<dbReference type="PROSITE" id="PS51779">
    <property type="entry name" value="POTRA"/>
    <property type="match status" value="1"/>
</dbReference>
<dbReference type="GO" id="GO:0046819">
    <property type="term" value="P:protein secretion by the type V secretion system"/>
    <property type="evidence" value="ECO:0007669"/>
    <property type="project" value="TreeGrafter"/>
</dbReference>
<organism evidence="11 12">
    <name type="scientific">Pseudomonas putida</name>
    <name type="common">Arthrobacter siderocapsulatus</name>
    <dbReference type="NCBI Taxonomy" id="303"/>
    <lineage>
        <taxon>Bacteria</taxon>
        <taxon>Pseudomonadati</taxon>
        <taxon>Pseudomonadota</taxon>
        <taxon>Gammaproteobacteria</taxon>
        <taxon>Pseudomonadales</taxon>
        <taxon>Pseudomonadaceae</taxon>
        <taxon>Pseudomonas</taxon>
    </lineage>
</organism>
<comment type="similarity">
    <text evidence="2">Belongs to the TPS (TC 1.B.20) family.</text>
</comment>
<evidence type="ECO:0000256" key="9">
    <source>
        <dbReference type="SAM" id="MobiDB-lite"/>
    </source>
</evidence>
<dbReference type="PANTHER" id="PTHR34597:SF1">
    <property type="entry name" value="HEME_HEMOPEXIN TRANSPORTER PROTEIN HUXB"/>
    <property type="match status" value="1"/>
</dbReference>
<dbReference type="Proteomes" id="UP000251617">
    <property type="component" value="Chromosome"/>
</dbReference>
<feature type="region of interest" description="Disordered" evidence="9">
    <location>
        <begin position="36"/>
        <end position="80"/>
    </location>
</feature>
<proteinExistence type="inferred from homology"/>
<keyword evidence="4" id="KW-1134">Transmembrane beta strand</keyword>
<evidence type="ECO:0000256" key="4">
    <source>
        <dbReference type="ARBA" id="ARBA00022452"/>
    </source>
</evidence>
<evidence type="ECO:0000313" key="11">
    <source>
        <dbReference type="EMBL" id="AXA26839.1"/>
    </source>
</evidence>
<dbReference type="AlphaFoldDB" id="A0AAD0PDJ9"/>
<feature type="compositionally biased region" description="Polar residues" evidence="9">
    <location>
        <begin position="623"/>
        <end position="632"/>
    </location>
</feature>
<gene>
    <name evidence="11" type="ORF">C1S65_22990</name>
</gene>
<keyword evidence="3" id="KW-0813">Transport</keyword>
<sequence length="1010" mass="108896">MTRTYLAASVRRALHPRALTFLTAAVLAGQAQGETLPSAGSLFDTNRDSLRPAQRSQQPQGSVRIEAEDDQRQAQGTTQAGPSFSFKVTAFKLTGNREISESRLQQELQNDLGRELDLNGLRAAADRVTALYRSRGYLVARAYLPPQEIEGGVVTLEVREGKVGTVRTEPGPGVRLNAGMQQRFVDALPSGSVIREQDMERVLLRLSDIAGVSVRAVLQPSRQPGAADIVLKLSEMTAWTGRVSFDNYGNYYTGSNRMSTNVSLNDAFGFGESLYFNNQASFEGLDIKGVGMRLPLGASGISVGASYAEMDYSIGKGLKTANASGSAEVSALFVDASLLRSRDANIGLNLAQEHRYFDDAAGAFEVRKSAVFRGLTLYGDWRDRWAGSNRWSLGYGIGHLDKNTPLDAALDALTAEAAGTYHKGTLSFSRLQALGGGYSLYAAISGQWADKNLDSSEKFTLGGPNGVRAYGVGEAAGDEGLLGRVELRKYLGNIHGAIAEGALFADAGRVKVNKKPWDDSENSLSRHGYGVGLNIYHRDLVMNASLAFSNGDDPTSDERDAKRFWLSVSGSPQAFAGLAKDLGTREDFRDKSTELTLYGSLGLVPEYVDRRDSTRAAPADQSKLATPNGRNMNSYLRARDNVSYVGARAGIPINDTSRFLWQLEYGISVNYTLSGDETAPKSISPNTRLRNSAVAFDDDRYGTLLYGVWDMPLKESTTSLDPFNGKTAGAYYNIIGSPGFNVSMASNVNGPASRADSSESSDAAFNRRQSGMVAWWSPEWNGLTLKLAYSNNGTRAAEDVGNGYLYGGSLTYQNGGFTAVAAAERHVDYFGIASLGRNSRGVGSNTHVTDGTSSNDYSYRLGLGYQIGNTQLSLVADELHYSEDGVVNNSLNVSDLSDYKRRAYMLGVSHRLGAWRLRASYARALAGDCKMISAAGYQCDTSGMGARQYALGVGYRLSRNSEIFAHYVLLQNESLANYNFAVVGAFAASGYSPGVGTTINAIGTGFNYSF</sequence>
<dbReference type="InterPro" id="IPR005565">
    <property type="entry name" value="Hemolysn_activator_HlyB_C"/>
</dbReference>
<evidence type="ECO:0000256" key="3">
    <source>
        <dbReference type="ARBA" id="ARBA00022448"/>
    </source>
</evidence>
<evidence type="ECO:0000256" key="2">
    <source>
        <dbReference type="ARBA" id="ARBA00009055"/>
    </source>
</evidence>
<dbReference type="Pfam" id="PF08479">
    <property type="entry name" value="POTRA_2"/>
    <property type="match status" value="1"/>
</dbReference>
<keyword evidence="5" id="KW-0812">Transmembrane</keyword>
<evidence type="ECO:0000256" key="7">
    <source>
        <dbReference type="ARBA" id="ARBA00023136"/>
    </source>
</evidence>
<dbReference type="Gene3D" id="3.10.20.310">
    <property type="entry name" value="membrane protein fhac"/>
    <property type="match status" value="1"/>
</dbReference>
<evidence type="ECO:0000256" key="5">
    <source>
        <dbReference type="ARBA" id="ARBA00022692"/>
    </source>
</evidence>
<dbReference type="InterPro" id="IPR034746">
    <property type="entry name" value="POTRA"/>
</dbReference>
<dbReference type="InterPro" id="IPR033900">
    <property type="entry name" value="Gram_neg_porin_domain"/>
</dbReference>
<dbReference type="SUPFAM" id="SSF56935">
    <property type="entry name" value="Porins"/>
    <property type="match status" value="1"/>
</dbReference>
<dbReference type="GO" id="GO:0098046">
    <property type="term" value="C:type V protein secretion system complex"/>
    <property type="evidence" value="ECO:0007669"/>
    <property type="project" value="TreeGrafter"/>
</dbReference>
<reference evidence="11 12" key="1">
    <citation type="submission" date="2018-06" db="EMBL/GenBank/DDBJ databases">
        <title>The genome of Pseudomonas putida NX-1, a lignin degrader.</title>
        <authorList>
            <person name="Xu Z."/>
        </authorList>
    </citation>
    <scope>NUCLEOTIDE SEQUENCE [LARGE SCALE GENOMIC DNA]</scope>
    <source>
        <strain evidence="11 12">NX-1</strain>
    </source>
</reference>
<feature type="domain" description="POTRA" evidence="10">
    <location>
        <begin position="86"/>
        <end position="161"/>
    </location>
</feature>
<dbReference type="EMBL" id="CP030750">
    <property type="protein sequence ID" value="AXA26839.1"/>
    <property type="molecule type" value="Genomic_DNA"/>
</dbReference>
<dbReference type="GO" id="GO:0009279">
    <property type="term" value="C:cell outer membrane"/>
    <property type="evidence" value="ECO:0007669"/>
    <property type="project" value="UniProtKB-SubCell"/>
</dbReference>
<evidence type="ECO:0000259" key="10">
    <source>
        <dbReference type="PROSITE" id="PS51779"/>
    </source>
</evidence>
<dbReference type="RefSeq" id="WP_112899215.1">
    <property type="nucleotide sequence ID" value="NZ_CP030750.1"/>
</dbReference>
<dbReference type="Pfam" id="PF13609">
    <property type="entry name" value="Porin_4"/>
    <property type="match status" value="1"/>
</dbReference>
<name>A0AAD0PDJ9_PSEPU</name>
<dbReference type="GO" id="GO:0015288">
    <property type="term" value="F:porin activity"/>
    <property type="evidence" value="ECO:0007669"/>
    <property type="project" value="InterPro"/>
</dbReference>
<accession>A0AAD0PDJ9</accession>
<keyword evidence="6" id="KW-0653">Protein transport</keyword>
<dbReference type="Gene3D" id="2.40.160.50">
    <property type="entry name" value="membrane protein fhac: a member of the omp85/tpsb transporter family"/>
    <property type="match status" value="1"/>
</dbReference>
<dbReference type="GO" id="GO:0008320">
    <property type="term" value="F:protein transmembrane transporter activity"/>
    <property type="evidence" value="ECO:0007669"/>
    <property type="project" value="TreeGrafter"/>
</dbReference>
<dbReference type="Gene3D" id="2.40.160.10">
    <property type="entry name" value="Porin"/>
    <property type="match status" value="1"/>
</dbReference>
<feature type="region of interest" description="Disordered" evidence="9">
    <location>
        <begin position="612"/>
        <end position="632"/>
    </location>
</feature>
<comment type="subcellular location">
    <subcellularLocation>
        <location evidence="1">Cell outer membrane</location>
    </subcellularLocation>
</comment>
<dbReference type="Pfam" id="PF03865">
    <property type="entry name" value="ShlB"/>
    <property type="match status" value="1"/>
</dbReference>
<dbReference type="CDD" id="cd00342">
    <property type="entry name" value="gram_neg_porins"/>
    <property type="match status" value="1"/>
</dbReference>
<evidence type="ECO:0000313" key="12">
    <source>
        <dbReference type="Proteomes" id="UP000251617"/>
    </source>
</evidence>
<keyword evidence="8" id="KW-0998">Cell outer membrane</keyword>
<evidence type="ECO:0000256" key="1">
    <source>
        <dbReference type="ARBA" id="ARBA00004442"/>
    </source>
</evidence>
<evidence type="ECO:0000256" key="8">
    <source>
        <dbReference type="ARBA" id="ARBA00023237"/>
    </source>
</evidence>
<dbReference type="PANTHER" id="PTHR34597">
    <property type="entry name" value="SLR1661 PROTEIN"/>
    <property type="match status" value="1"/>
</dbReference>
<dbReference type="InterPro" id="IPR051544">
    <property type="entry name" value="TPS_OM_transporter"/>
</dbReference>
<protein>
    <submittedName>
        <fullName evidence="11">Hemin-binding protein</fullName>
    </submittedName>
</protein>
<evidence type="ECO:0000256" key="6">
    <source>
        <dbReference type="ARBA" id="ARBA00022927"/>
    </source>
</evidence>